<evidence type="ECO:0000313" key="1">
    <source>
        <dbReference type="EMBL" id="OJD21997.1"/>
    </source>
</evidence>
<dbReference type="AlphaFoldDB" id="A0A1J9R300"/>
<protein>
    <submittedName>
        <fullName evidence="1">Uncharacterized protein</fullName>
    </submittedName>
</protein>
<organism evidence="1 2">
    <name type="scientific">Blastomyces percursus</name>
    <dbReference type="NCBI Taxonomy" id="1658174"/>
    <lineage>
        <taxon>Eukaryota</taxon>
        <taxon>Fungi</taxon>
        <taxon>Dikarya</taxon>
        <taxon>Ascomycota</taxon>
        <taxon>Pezizomycotina</taxon>
        <taxon>Eurotiomycetes</taxon>
        <taxon>Eurotiomycetidae</taxon>
        <taxon>Onygenales</taxon>
        <taxon>Ajellomycetaceae</taxon>
        <taxon>Blastomyces</taxon>
    </lineage>
</organism>
<proteinExistence type="predicted"/>
<sequence length="86" mass="9894">MPFTEMYRMKGHTREYGSLPSIGSFAQNAADEEADADFVNLLQEAKKAENRLANVWRRLISELHRDPSLRSCKLGQLLSEYHPPLF</sequence>
<gene>
    <name evidence="1" type="ORF">ACJ73_06664</name>
</gene>
<dbReference type="VEuPathDB" id="FungiDB:ACJ73_06664"/>
<evidence type="ECO:0000313" key="2">
    <source>
        <dbReference type="Proteomes" id="UP000242791"/>
    </source>
</evidence>
<dbReference type="Proteomes" id="UP000242791">
    <property type="component" value="Unassembled WGS sequence"/>
</dbReference>
<dbReference type="EMBL" id="LGTZ01001207">
    <property type="protein sequence ID" value="OJD21997.1"/>
    <property type="molecule type" value="Genomic_DNA"/>
</dbReference>
<comment type="caution">
    <text evidence="1">The sequence shown here is derived from an EMBL/GenBank/DDBJ whole genome shotgun (WGS) entry which is preliminary data.</text>
</comment>
<keyword evidence="2" id="KW-1185">Reference proteome</keyword>
<accession>A0A1J9R300</accession>
<name>A0A1J9R300_9EURO</name>
<reference evidence="1 2" key="1">
    <citation type="submission" date="2015-08" db="EMBL/GenBank/DDBJ databases">
        <title>Emmonsia species relationships and genome sequence.</title>
        <authorList>
            <person name="Cuomo C.A."/>
            <person name="Schwartz I.S."/>
            <person name="Kenyon C."/>
            <person name="De Hoog G.S."/>
            <person name="Govender N.P."/>
            <person name="Botha A."/>
            <person name="Moreno L."/>
            <person name="De Vries M."/>
            <person name="Munoz J.F."/>
            <person name="Stielow J.B."/>
        </authorList>
    </citation>
    <scope>NUCLEOTIDE SEQUENCE [LARGE SCALE GENOMIC DNA]</scope>
    <source>
        <strain evidence="1 2">EI222</strain>
    </source>
</reference>
<dbReference type="OrthoDB" id="4172622at2759"/>